<keyword evidence="2" id="KW-0812">Transmembrane</keyword>
<dbReference type="InterPro" id="IPR029044">
    <property type="entry name" value="Nucleotide-diphossugar_trans"/>
</dbReference>
<evidence type="ECO:0000256" key="1">
    <source>
        <dbReference type="SAM" id="MobiDB-lite"/>
    </source>
</evidence>
<comment type="caution">
    <text evidence="4">The sequence shown here is derived from an EMBL/GenBank/DDBJ whole genome shotgun (WGS) entry which is preliminary data.</text>
</comment>
<feature type="region of interest" description="Disordered" evidence="1">
    <location>
        <begin position="347"/>
        <end position="368"/>
    </location>
</feature>
<feature type="domain" description="Glycosyltransferase 2-like" evidence="3">
    <location>
        <begin position="5"/>
        <end position="166"/>
    </location>
</feature>
<name>A0A4Y3KA26_CELUD</name>
<evidence type="ECO:0000313" key="5">
    <source>
        <dbReference type="Proteomes" id="UP000315842"/>
    </source>
</evidence>
<sequence length="368" mass="38649">MFLTVRDEERHLTAAIERVLGQDYAGELEVVLAVGPSHDRTLEIAQELAGRDARVRVIDNPTGRTPDGLNLAVAAARHDVLVRVDGHSELEPDYVRRAVDALLETGAANVGGRMVPVGTTSFEDAVARAMSSPLGIGSAAFHTGGEPGPAPTVYLGVFRRDALERVGGYDEHFVRAQDWELNHRLREAGEVVWFVPDLGVTYRPRGDVRALARQFFRTGQWRRQVIKHHPQTAGLRYLAPPAAVAGIALGTAVAAVGATAGPRWLLVGLAAPVGYAAAVVAGCAVVGRDLPPAARRRLPGVVATMHLAWGSGFLRGLPRAGAPAVAPGTTAAASPAGATTGVVYPVAANAPRPAPTEGPGPDRHVTED</sequence>
<proteinExistence type="predicted"/>
<evidence type="ECO:0000256" key="2">
    <source>
        <dbReference type="SAM" id="Phobius"/>
    </source>
</evidence>
<organism evidence="4 5">
    <name type="scientific">Cellulomonas uda</name>
    <dbReference type="NCBI Taxonomy" id="1714"/>
    <lineage>
        <taxon>Bacteria</taxon>
        <taxon>Bacillati</taxon>
        <taxon>Actinomycetota</taxon>
        <taxon>Actinomycetes</taxon>
        <taxon>Micrococcales</taxon>
        <taxon>Cellulomonadaceae</taxon>
        <taxon>Cellulomonas</taxon>
    </lineage>
</organism>
<dbReference type="SUPFAM" id="SSF53448">
    <property type="entry name" value="Nucleotide-diphospho-sugar transferases"/>
    <property type="match status" value="1"/>
</dbReference>
<accession>A0A4Y3KA26</accession>
<feature type="transmembrane region" description="Helical" evidence="2">
    <location>
        <begin position="264"/>
        <end position="287"/>
    </location>
</feature>
<dbReference type="Gene3D" id="3.90.550.10">
    <property type="entry name" value="Spore Coat Polysaccharide Biosynthesis Protein SpsA, Chain A"/>
    <property type="match status" value="1"/>
</dbReference>
<keyword evidence="2" id="KW-1133">Transmembrane helix</keyword>
<dbReference type="AlphaFoldDB" id="A0A4Y3KA26"/>
<dbReference type="EMBL" id="BJLP01000002">
    <property type="protein sequence ID" value="GEA79818.1"/>
    <property type="molecule type" value="Genomic_DNA"/>
</dbReference>
<reference evidence="4 5" key="1">
    <citation type="submission" date="2019-06" db="EMBL/GenBank/DDBJ databases">
        <title>Whole genome shotgun sequence of Cellulomonas uda NBRC 3747.</title>
        <authorList>
            <person name="Hosoyama A."/>
            <person name="Uohara A."/>
            <person name="Ohji S."/>
            <person name="Ichikawa N."/>
        </authorList>
    </citation>
    <scope>NUCLEOTIDE SEQUENCE [LARGE SCALE GENOMIC DNA]</scope>
    <source>
        <strain evidence="4 5">NBRC 3747</strain>
    </source>
</reference>
<protein>
    <submittedName>
        <fullName evidence="4">Succinoglycan biosynthesis protein exoa</fullName>
    </submittedName>
</protein>
<dbReference type="Proteomes" id="UP000315842">
    <property type="component" value="Unassembled WGS sequence"/>
</dbReference>
<dbReference type="CDD" id="cd02525">
    <property type="entry name" value="Succinoglycan_BP_ExoA"/>
    <property type="match status" value="1"/>
</dbReference>
<keyword evidence="5" id="KW-1185">Reference proteome</keyword>
<evidence type="ECO:0000259" key="3">
    <source>
        <dbReference type="Pfam" id="PF00535"/>
    </source>
</evidence>
<dbReference type="InterPro" id="IPR001173">
    <property type="entry name" value="Glyco_trans_2-like"/>
</dbReference>
<dbReference type="PANTHER" id="PTHR43685">
    <property type="entry name" value="GLYCOSYLTRANSFERASE"/>
    <property type="match status" value="1"/>
</dbReference>
<keyword evidence="2" id="KW-0472">Membrane</keyword>
<dbReference type="InterPro" id="IPR050834">
    <property type="entry name" value="Glycosyltransf_2"/>
</dbReference>
<gene>
    <name evidence="4" type="ORF">CUD01_02620</name>
</gene>
<dbReference type="Pfam" id="PF00535">
    <property type="entry name" value="Glycos_transf_2"/>
    <property type="match status" value="1"/>
</dbReference>
<feature type="transmembrane region" description="Helical" evidence="2">
    <location>
        <begin position="237"/>
        <end position="258"/>
    </location>
</feature>
<dbReference type="PANTHER" id="PTHR43685:SF2">
    <property type="entry name" value="GLYCOSYLTRANSFERASE 2-LIKE DOMAIN-CONTAINING PROTEIN"/>
    <property type="match status" value="1"/>
</dbReference>
<evidence type="ECO:0000313" key="4">
    <source>
        <dbReference type="EMBL" id="GEA79818.1"/>
    </source>
</evidence>